<comment type="caution">
    <text evidence="2">The sequence shown here is derived from an EMBL/GenBank/DDBJ whole genome shotgun (WGS) entry which is preliminary data.</text>
</comment>
<dbReference type="EMBL" id="JAINDJ010000004">
    <property type="protein sequence ID" value="KAG9448605.1"/>
    <property type="molecule type" value="Genomic_DNA"/>
</dbReference>
<reference evidence="2 3" key="1">
    <citation type="submission" date="2021-07" db="EMBL/GenBank/DDBJ databases">
        <title>The Aristolochia fimbriata genome: insights into angiosperm evolution, floral development and chemical biosynthesis.</title>
        <authorList>
            <person name="Jiao Y."/>
        </authorList>
    </citation>
    <scope>NUCLEOTIDE SEQUENCE [LARGE SCALE GENOMIC DNA]</scope>
    <source>
        <strain evidence="2">IBCAS-2021</strain>
        <tissue evidence="2">Leaf</tissue>
    </source>
</reference>
<feature type="compositionally biased region" description="Basic and acidic residues" evidence="1">
    <location>
        <begin position="17"/>
        <end position="30"/>
    </location>
</feature>
<gene>
    <name evidence="2" type="ORF">H6P81_008570</name>
</gene>
<sequence>MGSGRPGGLVGMSGSEWDGRTEGSGRPDVGKRYADAVWTLGLSAFRPHKDAPGMKNNVVVGPACLFRSSPTST</sequence>
<organism evidence="2 3">
    <name type="scientific">Aristolochia fimbriata</name>
    <name type="common">White veined hardy Dutchman's pipe vine</name>
    <dbReference type="NCBI Taxonomy" id="158543"/>
    <lineage>
        <taxon>Eukaryota</taxon>
        <taxon>Viridiplantae</taxon>
        <taxon>Streptophyta</taxon>
        <taxon>Embryophyta</taxon>
        <taxon>Tracheophyta</taxon>
        <taxon>Spermatophyta</taxon>
        <taxon>Magnoliopsida</taxon>
        <taxon>Magnoliidae</taxon>
        <taxon>Piperales</taxon>
        <taxon>Aristolochiaceae</taxon>
        <taxon>Aristolochia</taxon>
    </lineage>
</organism>
<protein>
    <submittedName>
        <fullName evidence="2">Uncharacterized protein</fullName>
    </submittedName>
</protein>
<evidence type="ECO:0000256" key="1">
    <source>
        <dbReference type="SAM" id="MobiDB-lite"/>
    </source>
</evidence>
<feature type="compositionally biased region" description="Gly residues" evidence="1">
    <location>
        <begin position="1"/>
        <end position="11"/>
    </location>
</feature>
<dbReference type="AlphaFoldDB" id="A0AAV7EID8"/>
<proteinExistence type="predicted"/>
<keyword evidence="3" id="KW-1185">Reference proteome</keyword>
<dbReference type="Proteomes" id="UP000825729">
    <property type="component" value="Unassembled WGS sequence"/>
</dbReference>
<evidence type="ECO:0000313" key="3">
    <source>
        <dbReference type="Proteomes" id="UP000825729"/>
    </source>
</evidence>
<evidence type="ECO:0000313" key="2">
    <source>
        <dbReference type="EMBL" id="KAG9448605.1"/>
    </source>
</evidence>
<accession>A0AAV7EID8</accession>
<feature type="region of interest" description="Disordered" evidence="1">
    <location>
        <begin position="1"/>
        <end position="30"/>
    </location>
</feature>
<name>A0AAV7EID8_ARIFI</name>